<dbReference type="InterPro" id="IPR014284">
    <property type="entry name" value="RNA_pol_sigma-70_dom"/>
</dbReference>
<evidence type="ECO:0000313" key="9">
    <source>
        <dbReference type="EMBL" id="SDU80870.1"/>
    </source>
</evidence>
<dbReference type="Pfam" id="PF04542">
    <property type="entry name" value="Sigma70_r2"/>
    <property type="match status" value="1"/>
</dbReference>
<dbReference type="OrthoDB" id="9784272at2"/>
<dbReference type="EMBL" id="FNLM01000036">
    <property type="protein sequence ID" value="SDU80870.1"/>
    <property type="molecule type" value="Genomic_DNA"/>
</dbReference>
<protein>
    <submittedName>
        <fullName evidence="8">ECF RNA polymerase sigma factor SigK</fullName>
    </submittedName>
    <submittedName>
        <fullName evidence="9">RNA polymerase sigma-70 factor, ECF subfamily</fullName>
    </submittedName>
</protein>
<dbReference type="NCBIfam" id="TIGR02937">
    <property type="entry name" value="sigma70-ECF"/>
    <property type="match status" value="1"/>
</dbReference>
<dbReference type="InterPro" id="IPR013325">
    <property type="entry name" value="RNA_pol_sigma_r2"/>
</dbReference>
<evidence type="ECO:0000259" key="7">
    <source>
        <dbReference type="Pfam" id="PF08281"/>
    </source>
</evidence>
<dbReference type="STRING" id="158898.SAMN04488548_136439"/>
<accession>A0A1H2LIM4</accession>
<evidence type="ECO:0000256" key="2">
    <source>
        <dbReference type="ARBA" id="ARBA00023015"/>
    </source>
</evidence>
<evidence type="ECO:0000256" key="4">
    <source>
        <dbReference type="ARBA" id="ARBA00023125"/>
    </source>
</evidence>
<dbReference type="RefSeq" id="WP_074853815.1">
    <property type="nucleotide sequence ID" value="NZ_FNLM01000036.1"/>
</dbReference>
<dbReference type="SUPFAM" id="SSF88946">
    <property type="entry name" value="Sigma2 domain of RNA polymerase sigma factors"/>
    <property type="match status" value="1"/>
</dbReference>
<dbReference type="Proteomes" id="UP000183180">
    <property type="component" value="Unassembled WGS sequence"/>
</dbReference>
<keyword evidence="4" id="KW-0238">DNA-binding</keyword>
<reference evidence="9 10" key="1">
    <citation type="submission" date="2016-10" db="EMBL/GenBank/DDBJ databases">
        <authorList>
            <person name="de Groot N.N."/>
        </authorList>
    </citation>
    <scope>NUCLEOTIDE SEQUENCE [LARGE SCALE GENOMIC DNA]</scope>
    <source>
        <strain evidence="9 10">DSM 44215</strain>
    </source>
</reference>
<gene>
    <name evidence="8" type="primary">sigK</name>
    <name evidence="8" type="ORF">RD149_04370</name>
    <name evidence="9" type="ORF">SAMN04488548_136439</name>
</gene>
<dbReference type="InterPro" id="IPR036388">
    <property type="entry name" value="WH-like_DNA-bd_sf"/>
</dbReference>
<dbReference type="PANTHER" id="PTHR43133:SF66">
    <property type="entry name" value="ECF RNA POLYMERASE SIGMA FACTOR SIGK"/>
    <property type="match status" value="1"/>
</dbReference>
<evidence type="ECO:0000259" key="6">
    <source>
        <dbReference type="Pfam" id="PF04542"/>
    </source>
</evidence>
<dbReference type="InterPro" id="IPR007627">
    <property type="entry name" value="RNA_pol_sigma70_r2"/>
</dbReference>
<keyword evidence="3" id="KW-0731">Sigma factor</keyword>
<dbReference type="GO" id="GO:0016987">
    <property type="term" value="F:sigma factor activity"/>
    <property type="evidence" value="ECO:0007669"/>
    <property type="project" value="UniProtKB-KW"/>
</dbReference>
<name>A0A1H2LIM4_9ACTN</name>
<keyword evidence="11" id="KW-1185">Reference proteome</keyword>
<evidence type="ECO:0000256" key="3">
    <source>
        <dbReference type="ARBA" id="ARBA00023082"/>
    </source>
</evidence>
<evidence type="ECO:0000313" key="10">
    <source>
        <dbReference type="Proteomes" id="UP000183180"/>
    </source>
</evidence>
<dbReference type="Gene3D" id="1.10.10.10">
    <property type="entry name" value="Winged helix-like DNA-binding domain superfamily/Winged helix DNA-binding domain"/>
    <property type="match status" value="1"/>
</dbReference>
<dbReference type="Gene3D" id="1.10.1740.10">
    <property type="match status" value="1"/>
</dbReference>
<dbReference type="PANTHER" id="PTHR43133">
    <property type="entry name" value="RNA POLYMERASE ECF-TYPE SIGMA FACTO"/>
    <property type="match status" value="1"/>
</dbReference>
<dbReference type="InterPro" id="IPR013324">
    <property type="entry name" value="RNA_pol_sigma_r3/r4-like"/>
</dbReference>
<evidence type="ECO:0000256" key="1">
    <source>
        <dbReference type="ARBA" id="ARBA00010641"/>
    </source>
</evidence>
<dbReference type="NCBIfam" id="NF007228">
    <property type="entry name" value="PRK09646.1"/>
    <property type="match status" value="1"/>
</dbReference>
<keyword evidence="2" id="KW-0805">Transcription regulation</keyword>
<dbReference type="EMBL" id="JAVLUS010000003">
    <property type="protein sequence ID" value="MDS1112994.1"/>
    <property type="molecule type" value="Genomic_DNA"/>
</dbReference>
<dbReference type="GO" id="GO:0006352">
    <property type="term" value="P:DNA-templated transcription initiation"/>
    <property type="evidence" value="ECO:0007669"/>
    <property type="project" value="InterPro"/>
</dbReference>
<comment type="similarity">
    <text evidence="1">Belongs to the sigma-70 factor family. ECF subfamily.</text>
</comment>
<dbReference type="Pfam" id="PF08281">
    <property type="entry name" value="Sigma70_r4_2"/>
    <property type="match status" value="1"/>
</dbReference>
<keyword evidence="5" id="KW-0804">Transcription</keyword>
<dbReference type="SUPFAM" id="SSF88659">
    <property type="entry name" value="Sigma3 and sigma4 domains of RNA polymerase sigma factors"/>
    <property type="match status" value="1"/>
</dbReference>
<evidence type="ECO:0000313" key="8">
    <source>
        <dbReference type="EMBL" id="MDS1112994.1"/>
    </source>
</evidence>
<feature type="domain" description="RNA polymerase sigma-70 region 2" evidence="6">
    <location>
        <begin position="27"/>
        <end position="91"/>
    </location>
</feature>
<dbReference type="GO" id="GO:0003677">
    <property type="term" value="F:DNA binding"/>
    <property type="evidence" value="ECO:0007669"/>
    <property type="project" value="UniProtKB-KW"/>
</dbReference>
<dbReference type="InterPro" id="IPR039425">
    <property type="entry name" value="RNA_pol_sigma-70-like"/>
</dbReference>
<dbReference type="Proteomes" id="UP001265083">
    <property type="component" value="Unassembled WGS sequence"/>
</dbReference>
<organism evidence="9 10">
    <name type="scientific">Gordonia westfalica</name>
    <dbReference type="NCBI Taxonomy" id="158898"/>
    <lineage>
        <taxon>Bacteria</taxon>
        <taxon>Bacillati</taxon>
        <taxon>Actinomycetota</taxon>
        <taxon>Actinomycetes</taxon>
        <taxon>Mycobacteriales</taxon>
        <taxon>Gordoniaceae</taxon>
        <taxon>Gordonia</taxon>
    </lineage>
</organism>
<dbReference type="CDD" id="cd06171">
    <property type="entry name" value="Sigma70_r4"/>
    <property type="match status" value="1"/>
</dbReference>
<reference evidence="8 11" key="2">
    <citation type="submission" date="2023-08" db="EMBL/GenBank/DDBJ databases">
        <title>Bioegradation of LLDPE and BLDPE plastic by marine bacteria from coast plastic debris.</title>
        <authorList>
            <person name="Rong Z."/>
        </authorList>
    </citation>
    <scope>NUCLEOTIDE SEQUENCE [LARGE SCALE GENOMIC DNA]</scope>
    <source>
        <strain evidence="8 11">Z-2</strain>
    </source>
</reference>
<dbReference type="AlphaFoldDB" id="A0A1H2LIM4"/>
<proteinExistence type="inferred from homology"/>
<feature type="domain" description="RNA polymerase sigma factor 70 region 4 type 2" evidence="7">
    <location>
        <begin position="124"/>
        <end position="175"/>
    </location>
</feature>
<evidence type="ECO:0000313" key="11">
    <source>
        <dbReference type="Proteomes" id="UP001265083"/>
    </source>
</evidence>
<sequence length="186" mass="20810">MNEADLNKLLSRVATGDMDAFAEFYDATCDRVYGMTLRVLRDPGYSEEATQETFLAVWRNAETYDPRSGSALSWILTLAHRRAVDRVRSESAATRRTVAYGIADTGREIDEVSESVERREIARLIHTGLEALTPLQRQAIELAYFHGLTYREVSEHLGVALPTVKSRIRDGLIRLRQTVPGLAAVG</sequence>
<dbReference type="InterPro" id="IPR013249">
    <property type="entry name" value="RNA_pol_sigma70_r4_t2"/>
</dbReference>
<evidence type="ECO:0000256" key="5">
    <source>
        <dbReference type="ARBA" id="ARBA00023163"/>
    </source>
</evidence>